<protein>
    <submittedName>
        <fullName evidence="1">Uncharacterized protein</fullName>
    </submittedName>
</protein>
<sequence>MKTKSAGDFKIEGQMIFDKLDKQEKADLKLKEKLLANAFLYSKASIYELKEFSANFIGKEEWERAIKLQKSASLSSIIFKVKEFVETRSDSVISINQRLKDFEEFELKIEEKRQLEEKMNTKSVRDFKIESQITLEHPNSEEKADQNLKEKLQEKTFLSSKASIKELKEFSANFVGKEEWESTRKIQKSKSLSSVTLKLKEFIESRASSVLFIEKPKEYLEESEIKLKEKYKIKEKLNTKEMGDLKIGQNIYFEQKSKTEIIGFTQKEKIKERSILKSKPSTQESRHFQANLQGKEEWGSDRKIIKSASQSSIKFFGREFSEERASSVVFFDQRPKTWGEFEIKIKEKRQLEEKIKTKSAGDNKIQSQIIFEHLNSEEKADLNLKEKQQEKALLSSKASILEKKEFTANLIGKEEWESTKKLQKSKSETFVEFKIKEFGESRASSFVFLEQKEAEKEEKEFTKFKEEKQQLKENLNIKSPKEITTSIIKQKQLEESIANFTSKLKQFLPIEKTFKIEELNKTEKIEKRAKSVETEDIFYLKEIPLTKTFCSLKEFLFEELNTGVAIERKQKLIKEAKTDIEFKVGKWLEQQQQQIEEKKEEKVVVLGFDVIQQPKSFQIEKKEKEINKTKILSTKIEESKFEEKEIVKNLIKEEEIKKENIKLKEIGEEKINLEIKEGEEENILIIKNFENKKLFEEKIEKEIKQKKREEGISTILCTGAARDERMEIEAVAEAIGEEAKASGVLTAIQRLAAEAATEAPKRGYYLGIIF</sequence>
<dbReference type="EMBL" id="CAVMJV010000011">
    <property type="protein sequence ID" value="CAK5044925.1"/>
    <property type="molecule type" value="Genomic_DNA"/>
</dbReference>
<organism evidence="1 2">
    <name type="scientific">Meloidogyne enterolobii</name>
    <name type="common">Root-knot nematode worm</name>
    <name type="synonym">Meloidogyne mayaguensis</name>
    <dbReference type="NCBI Taxonomy" id="390850"/>
    <lineage>
        <taxon>Eukaryota</taxon>
        <taxon>Metazoa</taxon>
        <taxon>Ecdysozoa</taxon>
        <taxon>Nematoda</taxon>
        <taxon>Chromadorea</taxon>
        <taxon>Rhabditida</taxon>
        <taxon>Tylenchina</taxon>
        <taxon>Tylenchomorpha</taxon>
        <taxon>Tylenchoidea</taxon>
        <taxon>Meloidogynidae</taxon>
        <taxon>Meloidogyninae</taxon>
        <taxon>Meloidogyne</taxon>
    </lineage>
</organism>
<comment type="caution">
    <text evidence="1">The sequence shown here is derived from an EMBL/GenBank/DDBJ whole genome shotgun (WGS) entry which is preliminary data.</text>
</comment>
<keyword evidence="2" id="KW-1185">Reference proteome</keyword>
<gene>
    <name evidence="1" type="ORF">MENTE1834_LOCUS11612</name>
</gene>
<evidence type="ECO:0000313" key="2">
    <source>
        <dbReference type="Proteomes" id="UP001497535"/>
    </source>
</evidence>
<dbReference type="Proteomes" id="UP001497535">
    <property type="component" value="Unassembled WGS sequence"/>
</dbReference>
<accession>A0ACB0YFQ2</accession>
<evidence type="ECO:0000313" key="1">
    <source>
        <dbReference type="EMBL" id="CAK5044925.1"/>
    </source>
</evidence>
<name>A0ACB0YFQ2_MELEN</name>
<proteinExistence type="predicted"/>
<reference evidence="1" key="1">
    <citation type="submission" date="2023-11" db="EMBL/GenBank/DDBJ databases">
        <authorList>
            <person name="Poullet M."/>
        </authorList>
    </citation>
    <scope>NUCLEOTIDE SEQUENCE</scope>
    <source>
        <strain evidence="1">E1834</strain>
    </source>
</reference>